<gene>
    <name evidence="1" type="ORF">X777_13070</name>
</gene>
<organism evidence="1 2">
    <name type="scientific">Ooceraea biroi</name>
    <name type="common">Clonal raider ant</name>
    <name type="synonym">Cerapachys biroi</name>
    <dbReference type="NCBI Taxonomy" id="2015173"/>
    <lineage>
        <taxon>Eukaryota</taxon>
        <taxon>Metazoa</taxon>
        <taxon>Ecdysozoa</taxon>
        <taxon>Arthropoda</taxon>
        <taxon>Hexapoda</taxon>
        <taxon>Insecta</taxon>
        <taxon>Pterygota</taxon>
        <taxon>Neoptera</taxon>
        <taxon>Endopterygota</taxon>
        <taxon>Hymenoptera</taxon>
        <taxon>Apocrita</taxon>
        <taxon>Aculeata</taxon>
        <taxon>Formicoidea</taxon>
        <taxon>Formicidae</taxon>
        <taxon>Dorylinae</taxon>
        <taxon>Ooceraea</taxon>
    </lineage>
</organism>
<accession>A0A026WYF0</accession>
<protein>
    <submittedName>
        <fullName evidence="1">Uncharacterized protein</fullName>
    </submittedName>
</protein>
<reference evidence="1 2" key="1">
    <citation type="journal article" date="2014" name="Curr. Biol.">
        <title>The genome of the clonal raider ant Cerapachys biroi.</title>
        <authorList>
            <person name="Oxley P.R."/>
            <person name="Ji L."/>
            <person name="Fetter-Pruneda I."/>
            <person name="McKenzie S.K."/>
            <person name="Li C."/>
            <person name="Hu H."/>
            <person name="Zhang G."/>
            <person name="Kronauer D.J."/>
        </authorList>
    </citation>
    <scope>NUCLEOTIDE SEQUENCE [LARGE SCALE GENOMIC DNA]</scope>
</reference>
<keyword evidence="2" id="KW-1185">Reference proteome</keyword>
<proteinExistence type="predicted"/>
<evidence type="ECO:0000313" key="2">
    <source>
        <dbReference type="Proteomes" id="UP000053097"/>
    </source>
</evidence>
<dbReference type="EMBL" id="KK107064">
    <property type="protein sequence ID" value="EZA60868.1"/>
    <property type="molecule type" value="Genomic_DNA"/>
</dbReference>
<sequence length="71" mass="7751">MSTLLFGNSARTTKLGHVEPALVNGVSCTDSRGIPEDVYRPVGRLSHEAANGLHSDVRQFLRMPGVSYRPK</sequence>
<name>A0A026WYF0_OOCBI</name>
<dbReference type="Proteomes" id="UP000053097">
    <property type="component" value="Unassembled WGS sequence"/>
</dbReference>
<dbReference type="AlphaFoldDB" id="A0A026WYF0"/>
<evidence type="ECO:0000313" key="1">
    <source>
        <dbReference type="EMBL" id="EZA60868.1"/>
    </source>
</evidence>